<organism evidence="1 2">
    <name type="scientific">Caenimonas koreensis DSM 17982</name>
    <dbReference type="NCBI Taxonomy" id="1121255"/>
    <lineage>
        <taxon>Bacteria</taxon>
        <taxon>Pseudomonadati</taxon>
        <taxon>Pseudomonadota</taxon>
        <taxon>Betaproteobacteria</taxon>
        <taxon>Burkholderiales</taxon>
        <taxon>Comamonadaceae</taxon>
        <taxon>Caenimonas</taxon>
    </lineage>
</organism>
<comment type="caution">
    <text evidence="1">The sequence shown here is derived from an EMBL/GenBank/DDBJ whole genome shotgun (WGS) entry which is preliminary data.</text>
</comment>
<evidence type="ECO:0000313" key="1">
    <source>
        <dbReference type="EMBL" id="MRD47993.1"/>
    </source>
</evidence>
<dbReference type="EMBL" id="WJBU01000010">
    <property type="protein sequence ID" value="MRD47993.1"/>
    <property type="molecule type" value="Genomic_DNA"/>
</dbReference>
<keyword evidence="2" id="KW-1185">Reference proteome</keyword>
<proteinExistence type="predicted"/>
<dbReference type="RefSeq" id="WP_153585299.1">
    <property type="nucleotide sequence ID" value="NZ_WJBU01000010.1"/>
</dbReference>
<reference evidence="1 2" key="1">
    <citation type="submission" date="2019-11" db="EMBL/GenBank/DDBJ databases">
        <title>Caenimonas koreensis gen. nov., sp. nov., isolated from activated sludge.</title>
        <authorList>
            <person name="Seung H.R."/>
        </authorList>
    </citation>
    <scope>NUCLEOTIDE SEQUENCE [LARGE SCALE GENOMIC DNA]</scope>
    <source>
        <strain evidence="1 2">EMB320</strain>
    </source>
</reference>
<accession>A0A844B446</accession>
<evidence type="ECO:0000313" key="2">
    <source>
        <dbReference type="Proteomes" id="UP000487350"/>
    </source>
</evidence>
<gene>
    <name evidence="1" type="ORF">GHT07_11935</name>
</gene>
<dbReference type="Proteomes" id="UP000487350">
    <property type="component" value="Unassembled WGS sequence"/>
</dbReference>
<dbReference type="AlphaFoldDB" id="A0A844B446"/>
<protein>
    <submittedName>
        <fullName evidence="1">Uncharacterized protein</fullName>
    </submittedName>
</protein>
<sequence length="53" mass="5796">MNDKKLDLVQDAPLADTVKPLDKAAIDRIEELSLETAENVGGGLTYHYQQGPN</sequence>
<name>A0A844B446_9BURK</name>